<evidence type="ECO:0000259" key="4">
    <source>
        <dbReference type="PROSITE" id="PS01124"/>
    </source>
</evidence>
<sequence>MPTSDDYINRVNRVLNLIHRDIAADLSADRLAVAATWSESHFHRRFRQVTGESVHGYIRRTRLEQAANQLMFNPDRPVIDIAEQCGFQSLSSFGRAFRQTWQMSPGRWRQQGQQRGPAPYLDDAEIAASFERIALQPLPAPQLLEFSSQAVAYVRHRGYGRSIRLAWQMLQHWAQQEGHASDRQIGLHHSNPALVPLAECRYVACLAIEDSLPRRGAISSMRIPGGLHAVFRLQGRYGELLPWLSRVQQEWLPRSGLRPRTIPAHVRYQRNQFLDSEERFELELCLPVTLG</sequence>
<keyword evidence="3" id="KW-0804">Transcription</keyword>
<dbReference type="Proteomes" id="UP001143362">
    <property type="component" value="Unassembled WGS sequence"/>
</dbReference>
<dbReference type="InterPro" id="IPR009057">
    <property type="entry name" value="Homeodomain-like_sf"/>
</dbReference>
<keyword evidence="2" id="KW-0238">DNA-binding</keyword>
<dbReference type="InterPro" id="IPR018062">
    <property type="entry name" value="HTH_AraC-typ_CS"/>
</dbReference>
<accession>A0ABT3TML5</accession>
<evidence type="ECO:0000313" key="6">
    <source>
        <dbReference type="Proteomes" id="UP001143362"/>
    </source>
</evidence>
<dbReference type="SUPFAM" id="SSF55136">
    <property type="entry name" value="Probable bacterial effector-binding domain"/>
    <property type="match status" value="1"/>
</dbReference>
<dbReference type="Pfam" id="PF12833">
    <property type="entry name" value="HTH_18"/>
    <property type="match status" value="1"/>
</dbReference>
<evidence type="ECO:0000256" key="2">
    <source>
        <dbReference type="ARBA" id="ARBA00023125"/>
    </source>
</evidence>
<dbReference type="PROSITE" id="PS01124">
    <property type="entry name" value="HTH_ARAC_FAMILY_2"/>
    <property type="match status" value="1"/>
</dbReference>
<dbReference type="InterPro" id="IPR020449">
    <property type="entry name" value="Tscrpt_reg_AraC-type_HTH"/>
</dbReference>
<evidence type="ECO:0000313" key="5">
    <source>
        <dbReference type="EMBL" id="MCX2982634.1"/>
    </source>
</evidence>
<name>A0ABT3TML5_9GAMM</name>
<evidence type="ECO:0000256" key="3">
    <source>
        <dbReference type="ARBA" id="ARBA00023163"/>
    </source>
</evidence>
<dbReference type="RefSeq" id="WP_279246667.1">
    <property type="nucleotide sequence ID" value="NZ_SHNN01000004.1"/>
</dbReference>
<dbReference type="PRINTS" id="PR00032">
    <property type="entry name" value="HTHARAC"/>
</dbReference>
<dbReference type="PANTHER" id="PTHR40055:SF1">
    <property type="entry name" value="TRANSCRIPTIONAL REGULATOR YGIV-RELATED"/>
    <property type="match status" value="1"/>
</dbReference>
<dbReference type="InterPro" id="IPR010499">
    <property type="entry name" value="AraC_E-bd"/>
</dbReference>
<dbReference type="Gene3D" id="1.10.10.60">
    <property type="entry name" value="Homeodomain-like"/>
    <property type="match status" value="2"/>
</dbReference>
<evidence type="ECO:0000256" key="1">
    <source>
        <dbReference type="ARBA" id="ARBA00023015"/>
    </source>
</evidence>
<comment type="caution">
    <text evidence="5">The sequence shown here is derived from an EMBL/GenBank/DDBJ whole genome shotgun (WGS) entry which is preliminary data.</text>
</comment>
<protein>
    <submittedName>
        <fullName evidence="5">AraC family transcriptional regulator</fullName>
    </submittedName>
</protein>
<keyword evidence="6" id="KW-1185">Reference proteome</keyword>
<dbReference type="SMART" id="SM00871">
    <property type="entry name" value="AraC_E_bind"/>
    <property type="match status" value="1"/>
</dbReference>
<keyword evidence="1" id="KW-0805">Transcription regulation</keyword>
<gene>
    <name evidence="5" type="ORF">EYC98_17370</name>
</gene>
<dbReference type="PANTHER" id="PTHR40055">
    <property type="entry name" value="TRANSCRIPTIONAL REGULATOR YGIV-RELATED"/>
    <property type="match status" value="1"/>
</dbReference>
<dbReference type="EMBL" id="SHNN01000004">
    <property type="protein sequence ID" value="MCX2982634.1"/>
    <property type="molecule type" value="Genomic_DNA"/>
</dbReference>
<dbReference type="Pfam" id="PF06445">
    <property type="entry name" value="GyrI-like"/>
    <property type="match status" value="1"/>
</dbReference>
<feature type="domain" description="HTH araC/xylS-type" evidence="4">
    <location>
        <begin position="12"/>
        <end position="111"/>
    </location>
</feature>
<reference evidence="5" key="1">
    <citation type="submission" date="2019-02" db="EMBL/GenBank/DDBJ databases">
        <authorList>
            <person name="Li S.-H."/>
        </authorList>
    </citation>
    <scope>NUCLEOTIDE SEQUENCE</scope>
    <source>
        <strain evidence="5">IMCC14734</strain>
    </source>
</reference>
<proteinExistence type="predicted"/>
<organism evidence="5 6">
    <name type="scientific">Candidatus Litorirhabdus singularis</name>
    <dbReference type="NCBI Taxonomy" id="2518993"/>
    <lineage>
        <taxon>Bacteria</taxon>
        <taxon>Pseudomonadati</taxon>
        <taxon>Pseudomonadota</taxon>
        <taxon>Gammaproteobacteria</taxon>
        <taxon>Cellvibrionales</taxon>
        <taxon>Halieaceae</taxon>
        <taxon>Candidatus Litorirhabdus</taxon>
    </lineage>
</organism>
<dbReference type="SUPFAM" id="SSF46689">
    <property type="entry name" value="Homeodomain-like"/>
    <property type="match status" value="2"/>
</dbReference>
<dbReference type="InterPro" id="IPR018060">
    <property type="entry name" value="HTH_AraC"/>
</dbReference>
<dbReference type="PROSITE" id="PS00041">
    <property type="entry name" value="HTH_ARAC_FAMILY_1"/>
    <property type="match status" value="1"/>
</dbReference>
<dbReference type="Gene3D" id="3.20.80.10">
    <property type="entry name" value="Regulatory factor, effector binding domain"/>
    <property type="match status" value="1"/>
</dbReference>
<dbReference type="InterPro" id="IPR011256">
    <property type="entry name" value="Reg_factor_effector_dom_sf"/>
</dbReference>
<dbReference type="SMART" id="SM00342">
    <property type="entry name" value="HTH_ARAC"/>
    <property type="match status" value="1"/>
</dbReference>
<dbReference type="InterPro" id="IPR029442">
    <property type="entry name" value="GyrI-like"/>
</dbReference>
<dbReference type="InterPro" id="IPR050908">
    <property type="entry name" value="SmbC-like"/>
</dbReference>